<dbReference type="AlphaFoldDB" id="A0A6M4AXR8"/>
<dbReference type="Pfam" id="PF04168">
    <property type="entry name" value="Alpha-E"/>
    <property type="match status" value="1"/>
</dbReference>
<dbReference type="Proteomes" id="UP000503018">
    <property type="component" value="Chromosome"/>
</dbReference>
<feature type="domain" description="DUF403" evidence="1">
    <location>
        <begin position="1"/>
        <end position="307"/>
    </location>
</feature>
<sequence>MLSRTADGLYWLARYAERADSTGRLLMMGRKLAMLPDGVSGDDWRSVLRVTASESFVTPEADVSEGDAVGILLLDPANPASVRACIDKARANGRAVRTAITLEMWEALNDGWRRLERMPLDKAVRDLAGLVDWSRGYVARFRGAVSTSMLRNEGHDFLRIGSAVERADTTLRLLDVNYHLLLPEGDAIGGHRDHYRWNALLQTLSGLRAYYHVYRDNVRPWHIADFLLTNRVFPRSLAFSVGQMRYHLERLAQEHGRRTDCHRSIELFDDRLARMGDGDIFQYGLHEFVLESQAELNRISREIGEAYHF</sequence>
<protein>
    <submittedName>
        <fullName evidence="2">Alpha-E domain-containing protein</fullName>
    </submittedName>
</protein>
<evidence type="ECO:0000259" key="1">
    <source>
        <dbReference type="Pfam" id="PF04168"/>
    </source>
</evidence>
<evidence type="ECO:0000313" key="3">
    <source>
        <dbReference type="Proteomes" id="UP000503018"/>
    </source>
</evidence>
<dbReference type="PANTHER" id="PTHR34595:SF7">
    <property type="entry name" value="SLL1039 PROTEIN"/>
    <property type="match status" value="1"/>
</dbReference>
<dbReference type="KEGG" id="slan:GV829_12655"/>
<dbReference type="InterPro" id="IPR051680">
    <property type="entry name" value="ATP-dep_Glu-Cys_Ligase-2"/>
</dbReference>
<accession>A0A6M4AXR8</accession>
<keyword evidence="3" id="KW-1185">Reference proteome</keyword>
<dbReference type="PANTHER" id="PTHR34595">
    <property type="entry name" value="BLR5612 PROTEIN"/>
    <property type="match status" value="1"/>
</dbReference>
<dbReference type="EMBL" id="CP053015">
    <property type="protein sequence ID" value="QJQ33182.1"/>
    <property type="molecule type" value="Genomic_DNA"/>
</dbReference>
<organism evidence="2 3">
    <name type="scientific">Sphingomonas lacunae</name>
    <dbReference type="NCBI Taxonomy" id="2698828"/>
    <lineage>
        <taxon>Bacteria</taxon>
        <taxon>Pseudomonadati</taxon>
        <taxon>Pseudomonadota</taxon>
        <taxon>Alphaproteobacteria</taxon>
        <taxon>Sphingomonadales</taxon>
        <taxon>Sphingomonadaceae</taxon>
        <taxon>Sphingomonas</taxon>
    </lineage>
</organism>
<gene>
    <name evidence="2" type="ORF">GV829_12655</name>
</gene>
<reference evidence="2 3" key="1">
    <citation type="submission" date="2020-01" db="EMBL/GenBank/DDBJ databases">
        <title>Sphingomonas sp. strain CSW-10.</title>
        <authorList>
            <person name="Chen W.-M."/>
        </authorList>
    </citation>
    <scope>NUCLEOTIDE SEQUENCE [LARGE SCALE GENOMIC DNA]</scope>
    <source>
        <strain evidence="2 3">CSW-10</strain>
    </source>
</reference>
<proteinExistence type="predicted"/>
<evidence type="ECO:0000313" key="2">
    <source>
        <dbReference type="EMBL" id="QJQ33182.1"/>
    </source>
</evidence>
<dbReference type="InterPro" id="IPR007296">
    <property type="entry name" value="DUF403"/>
</dbReference>
<dbReference type="RefSeq" id="WP_169947180.1">
    <property type="nucleotide sequence ID" value="NZ_CP053015.1"/>
</dbReference>
<name>A0A6M4AXR8_9SPHN</name>